<protein>
    <recommendedName>
        <fullName evidence="4">Lycopene cyclase domain-containing protein</fullName>
    </recommendedName>
</protein>
<feature type="transmembrane region" description="Helical" evidence="1">
    <location>
        <begin position="7"/>
        <end position="25"/>
    </location>
</feature>
<reference evidence="2 3" key="1">
    <citation type="journal article" date="2016" name="Nat. Commun.">
        <title>Thousands of microbial genomes shed light on interconnected biogeochemical processes in an aquifer system.</title>
        <authorList>
            <person name="Anantharaman K."/>
            <person name="Brown C.T."/>
            <person name="Hug L.A."/>
            <person name="Sharon I."/>
            <person name="Castelle C.J."/>
            <person name="Probst A.J."/>
            <person name="Thomas B.C."/>
            <person name="Singh A."/>
            <person name="Wilkins M.J."/>
            <person name="Karaoz U."/>
            <person name="Brodie E.L."/>
            <person name="Williams K.H."/>
            <person name="Hubbard S.S."/>
            <person name="Banfield J.F."/>
        </authorList>
    </citation>
    <scope>NUCLEOTIDE SEQUENCE [LARGE SCALE GENOMIC DNA]</scope>
</reference>
<keyword evidence="1" id="KW-0472">Membrane</keyword>
<gene>
    <name evidence="2" type="ORF">A2735_01505</name>
</gene>
<feature type="transmembrane region" description="Helical" evidence="1">
    <location>
        <begin position="235"/>
        <end position="254"/>
    </location>
</feature>
<dbReference type="EMBL" id="MGJA01000011">
    <property type="protein sequence ID" value="OGM97556.1"/>
    <property type="molecule type" value="Genomic_DNA"/>
</dbReference>
<evidence type="ECO:0008006" key="4">
    <source>
        <dbReference type="Google" id="ProtNLM"/>
    </source>
</evidence>
<proteinExistence type="predicted"/>
<dbReference type="AlphaFoldDB" id="A0A1F8E9L3"/>
<evidence type="ECO:0000256" key="1">
    <source>
        <dbReference type="SAM" id="Phobius"/>
    </source>
</evidence>
<evidence type="ECO:0000313" key="2">
    <source>
        <dbReference type="EMBL" id="OGM97556.1"/>
    </source>
</evidence>
<name>A0A1F8E9L3_9BACT</name>
<feature type="transmembrane region" description="Helical" evidence="1">
    <location>
        <begin position="159"/>
        <end position="180"/>
    </location>
</feature>
<keyword evidence="1" id="KW-0812">Transmembrane</keyword>
<sequence length="258" mass="30471">MNRSNKIDLVVLFPFLIVSVAISLYFDVKPLTSALLFFGFPSIYLLVRRPKNIHRVCAGTFLFGFLFGFGFDFIALINRAWSEPLSQIFFPNKILNVIAIDHIIWFLLWTFSIITFYEHFTDHERSDEVSHNYKWGLYTASSFIVVMLLLYLFEPGMLLFRYAYFVLGIVSTIPLVLLLIRRPSFYFKFIKVVPYFFILYLSYELVAIYLGQWYFPGQYIGQVNIFGLEFPFEEFFFWTIMSSVSVLSYYEIFVDDGK</sequence>
<feature type="transmembrane region" description="Helical" evidence="1">
    <location>
        <begin position="31"/>
        <end position="47"/>
    </location>
</feature>
<accession>A0A1F8E9L3</accession>
<dbReference type="STRING" id="1802660.A2735_01505"/>
<organism evidence="2 3">
    <name type="scientific">Candidatus Yanofskybacteria bacterium RIFCSPHIGHO2_01_FULL_41_21</name>
    <dbReference type="NCBI Taxonomy" id="1802660"/>
    <lineage>
        <taxon>Bacteria</taxon>
        <taxon>Candidatus Yanofskyibacteriota</taxon>
    </lineage>
</organism>
<feature type="transmembrane region" description="Helical" evidence="1">
    <location>
        <begin position="135"/>
        <end position="153"/>
    </location>
</feature>
<comment type="caution">
    <text evidence="2">The sequence shown here is derived from an EMBL/GenBank/DDBJ whole genome shotgun (WGS) entry which is preliminary data.</text>
</comment>
<evidence type="ECO:0000313" key="3">
    <source>
        <dbReference type="Proteomes" id="UP000178520"/>
    </source>
</evidence>
<dbReference type="Proteomes" id="UP000178520">
    <property type="component" value="Unassembled WGS sequence"/>
</dbReference>
<feature type="transmembrane region" description="Helical" evidence="1">
    <location>
        <begin position="192"/>
        <end position="215"/>
    </location>
</feature>
<feature type="transmembrane region" description="Helical" evidence="1">
    <location>
        <begin position="59"/>
        <end position="82"/>
    </location>
</feature>
<feature type="transmembrane region" description="Helical" evidence="1">
    <location>
        <begin position="94"/>
        <end position="114"/>
    </location>
</feature>
<keyword evidence="1" id="KW-1133">Transmembrane helix</keyword>